<evidence type="ECO:0000313" key="2">
    <source>
        <dbReference type="Proteomes" id="UP000316560"/>
    </source>
</evidence>
<dbReference type="EMBL" id="VFRA01000001">
    <property type="protein sequence ID" value="TQO20990.1"/>
    <property type="molecule type" value="Genomic_DNA"/>
</dbReference>
<proteinExistence type="predicted"/>
<accession>A0A8H2K899</accession>
<name>A0A8H2K899_9MICO</name>
<protein>
    <submittedName>
        <fullName evidence="1">Uncharacterized protein</fullName>
    </submittedName>
</protein>
<dbReference type="OrthoDB" id="5120608at2"/>
<keyword evidence="2" id="KW-1185">Reference proteome</keyword>
<dbReference type="NCBIfam" id="NF047634">
    <property type="entry name" value="antiviral_Brig1"/>
    <property type="match status" value="1"/>
</dbReference>
<dbReference type="RefSeq" id="WP_141991216.1">
    <property type="nucleotide sequence ID" value="NZ_VFRA01000001.1"/>
</dbReference>
<comment type="caution">
    <text evidence="1">The sequence shown here is derived from an EMBL/GenBank/DDBJ whole genome shotgun (WGS) entry which is preliminary data.</text>
</comment>
<dbReference type="AlphaFoldDB" id="A0A8H2K899"/>
<gene>
    <name evidence="1" type="ORF">FB472_2650</name>
</gene>
<reference evidence="1 2" key="1">
    <citation type="submission" date="2019-06" db="EMBL/GenBank/DDBJ databases">
        <title>Sequencing the genomes of 1000 actinobacteria strains.</title>
        <authorList>
            <person name="Klenk H.-P."/>
        </authorList>
    </citation>
    <scope>NUCLEOTIDE SEQUENCE [LARGE SCALE GENOMIC DNA]</scope>
    <source>
        <strain evidence="1 2">DSM 21947</strain>
    </source>
</reference>
<sequence>MSALDDLVEFWNRETERWIGGDLEVPERLRAWFKSYQGKGQGAVRLDVFPEPYTGKLIGNDAPMIMLGLNPGGAVPRFQAHGGYFVEQLKSMSYHDWASTAPYVGELWESIHGRNTYYRNRFKFAQRLFERSEWQMSNGVFFEMYPYHSSRVTGSMTPPADALREFVLDPLGELNSSFIFAFGKPWFDVPRRLDLKPGRDLNVKWATPSRTARAFPLKSGQELIVMAQNGYAGPPGAADTDALAKELKLR</sequence>
<dbReference type="Proteomes" id="UP000316560">
    <property type="component" value="Unassembled WGS sequence"/>
</dbReference>
<evidence type="ECO:0000313" key="1">
    <source>
        <dbReference type="EMBL" id="TQO20990.1"/>
    </source>
</evidence>
<organism evidence="1 2">
    <name type="scientific">Rhodoglobus vestalii</name>
    <dbReference type="NCBI Taxonomy" id="193384"/>
    <lineage>
        <taxon>Bacteria</taxon>
        <taxon>Bacillati</taxon>
        <taxon>Actinomycetota</taxon>
        <taxon>Actinomycetes</taxon>
        <taxon>Micrococcales</taxon>
        <taxon>Microbacteriaceae</taxon>
        <taxon>Rhodoglobus</taxon>
    </lineage>
</organism>